<gene>
    <name evidence="1" type="ORF">T05_3220</name>
</gene>
<dbReference type="AlphaFoldDB" id="A0A0V0T9Z5"/>
<organism evidence="1 2">
    <name type="scientific">Trichinella murrelli</name>
    <dbReference type="NCBI Taxonomy" id="144512"/>
    <lineage>
        <taxon>Eukaryota</taxon>
        <taxon>Metazoa</taxon>
        <taxon>Ecdysozoa</taxon>
        <taxon>Nematoda</taxon>
        <taxon>Enoplea</taxon>
        <taxon>Dorylaimia</taxon>
        <taxon>Trichinellida</taxon>
        <taxon>Trichinellidae</taxon>
        <taxon>Trichinella</taxon>
    </lineage>
</organism>
<dbReference type="Proteomes" id="UP000055048">
    <property type="component" value="Unassembled WGS sequence"/>
</dbReference>
<sequence length="67" mass="8002">MHSKYNIKISKSEMKTIHKQMNRNHKKSNENVIVKLRYIIDSFPSYLDLNQQLSKLLCCLNAVYQFL</sequence>
<evidence type="ECO:0000313" key="2">
    <source>
        <dbReference type="Proteomes" id="UP000055048"/>
    </source>
</evidence>
<reference evidence="1 2" key="1">
    <citation type="submission" date="2015-01" db="EMBL/GenBank/DDBJ databases">
        <title>Evolution of Trichinella species and genotypes.</title>
        <authorList>
            <person name="Korhonen P.K."/>
            <person name="Edoardo P."/>
            <person name="Giuseppe L.R."/>
            <person name="Gasser R.B."/>
        </authorList>
    </citation>
    <scope>NUCLEOTIDE SEQUENCE [LARGE SCALE GENOMIC DNA]</scope>
    <source>
        <strain evidence="1">ISS417</strain>
    </source>
</reference>
<accession>A0A0V0T9Z5</accession>
<name>A0A0V0T9Z5_9BILA</name>
<comment type="caution">
    <text evidence="1">The sequence shown here is derived from an EMBL/GenBank/DDBJ whole genome shotgun (WGS) entry which is preliminary data.</text>
</comment>
<proteinExistence type="predicted"/>
<dbReference type="EMBL" id="JYDJ01000407">
    <property type="protein sequence ID" value="KRX35816.1"/>
    <property type="molecule type" value="Genomic_DNA"/>
</dbReference>
<protein>
    <submittedName>
        <fullName evidence="1">Uncharacterized protein</fullName>
    </submittedName>
</protein>
<keyword evidence="2" id="KW-1185">Reference proteome</keyword>
<evidence type="ECO:0000313" key="1">
    <source>
        <dbReference type="EMBL" id="KRX35816.1"/>
    </source>
</evidence>